<dbReference type="GeneID" id="98119067"/>
<name>A0ABR4MGD8_9PEZI</name>
<organism evidence="2 3">
    <name type="scientific">Ceratocystis lukuohia</name>
    <dbReference type="NCBI Taxonomy" id="2019550"/>
    <lineage>
        <taxon>Eukaryota</taxon>
        <taxon>Fungi</taxon>
        <taxon>Dikarya</taxon>
        <taxon>Ascomycota</taxon>
        <taxon>Pezizomycotina</taxon>
        <taxon>Sordariomycetes</taxon>
        <taxon>Hypocreomycetidae</taxon>
        <taxon>Microascales</taxon>
        <taxon>Ceratocystidaceae</taxon>
        <taxon>Ceratocystis</taxon>
    </lineage>
</organism>
<evidence type="ECO:0000313" key="2">
    <source>
        <dbReference type="EMBL" id="KAL2887334.1"/>
    </source>
</evidence>
<proteinExistence type="predicted"/>
<dbReference type="RefSeq" id="XP_070858514.1">
    <property type="nucleotide sequence ID" value="XM_071003290.1"/>
</dbReference>
<dbReference type="CDD" id="cd09272">
    <property type="entry name" value="RNase_HI_RT_Ty1"/>
    <property type="match status" value="1"/>
</dbReference>
<dbReference type="Proteomes" id="UP001610728">
    <property type="component" value="Unassembled WGS sequence"/>
</dbReference>
<keyword evidence="3" id="KW-1185">Reference proteome</keyword>
<sequence length="349" mass="39000">MYVVFTPSLNKVVKTQNVRILEDVVNPNKVTLVSRPQRTLRPTALSVFTKSATPRQALAASEKWRVAIDKEIENMLEYISSNKTSYGIFSEHSELSTGNTPEGRSLIPMKWVFKVKLDGKYKARLVARGDKQKEGIDYNKTFASTAHTDSWRILMACAVPRPCLLIPHAHGRIWYSESANQGLKAYTEAAFGDHLDRRSTSGYPFKLAGSPVSWRTVEQTIQAGATADAEYIAATLATKQARFLRNLLGELATRKIANLQQPLFLHCDRTNAIANMNRPEITKRSLRIDAAYHFVHDAVQQGWIKRVHVGTQDMAADGLTKALVKIKRADFTRLLSLTDSEVKKGASVT</sequence>
<accession>A0ABR4MGD8</accession>
<dbReference type="PANTHER" id="PTHR11439:SF483">
    <property type="entry name" value="PEPTIDE SYNTHASE GLIP-LIKE, PUTATIVE (AFU_ORTHOLOGUE AFUA_3G12920)-RELATED"/>
    <property type="match status" value="1"/>
</dbReference>
<protein>
    <recommendedName>
        <fullName evidence="1">Reverse transcriptase Ty1/copia-type domain-containing protein</fullName>
    </recommendedName>
</protein>
<feature type="domain" description="Reverse transcriptase Ty1/copia-type" evidence="1">
    <location>
        <begin position="100"/>
        <end position="159"/>
    </location>
</feature>
<dbReference type="InterPro" id="IPR013103">
    <property type="entry name" value="RVT_2"/>
</dbReference>
<dbReference type="Pfam" id="PF07727">
    <property type="entry name" value="RVT_2"/>
    <property type="match status" value="1"/>
</dbReference>
<gene>
    <name evidence="2" type="ORF">HOO65_050455</name>
</gene>
<comment type="caution">
    <text evidence="2">The sequence shown here is derived from an EMBL/GenBank/DDBJ whole genome shotgun (WGS) entry which is preliminary data.</text>
</comment>
<reference evidence="2 3" key="1">
    <citation type="submission" date="2020-05" db="EMBL/GenBank/DDBJ databases">
        <title>Ceratocystis lukuohia genome.</title>
        <authorList>
            <person name="Harrington T.C."/>
            <person name="Kim K."/>
            <person name="Mayers C.G."/>
        </authorList>
    </citation>
    <scope>NUCLEOTIDE SEQUENCE [LARGE SCALE GENOMIC DNA]</scope>
    <source>
        <strain evidence="2 3">C4212</strain>
    </source>
</reference>
<evidence type="ECO:0000259" key="1">
    <source>
        <dbReference type="Pfam" id="PF07727"/>
    </source>
</evidence>
<dbReference type="PANTHER" id="PTHR11439">
    <property type="entry name" value="GAG-POL-RELATED RETROTRANSPOSON"/>
    <property type="match status" value="1"/>
</dbReference>
<evidence type="ECO:0000313" key="3">
    <source>
        <dbReference type="Proteomes" id="UP001610728"/>
    </source>
</evidence>
<dbReference type="EMBL" id="JABSNW010000005">
    <property type="protein sequence ID" value="KAL2887334.1"/>
    <property type="molecule type" value="Genomic_DNA"/>
</dbReference>